<sequence length="50" mass="5898">LEADIRSPTFVFFVNFAKLFPEIYRRYIKKQLCIDAGFVGTLIRLLCRSK</sequence>
<dbReference type="Pfam" id="PF14714">
    <property type="entry name" value="KH_dom-like"/>
    <property type="match status" value="1"/>
</dbReference>
<dbReference type="EMBL" id="PKMF04000405">
    <property type="protein sequence ID" value="KAK7833506.1"/>
    <property type="molecule type" value="Genomic_DNA"/>
</dbReference>
<name>A0AAW0K4P1_QUESU</name>
<dbReference type="AlphaFoldDB" id="A0AAW0K4P1"/>
<feature type="non-terminal residue" evidence="2">
    <location>
        <position position="1"/>
    </location>
</feature>
<gene>
    <name evidence="2" type="primary">der_0</name>
    <name evidence="2" type="ORF">CFP56_025586</name>
</gene>
<evidence type="ECO:0000313" key="3">
    <source>
        <dbReference type="Proteomes" id="UP000237347"/>
    </source>
</evidence>
<evidence type="ECO:0000313" key="2">
    <source>
        <dbReference type="EMBL" id="KAK7833506.1"/>
    </source>
</evidence>
<accession>A0AAW0K4P1</accession>
<comment type="caution">
    <text evidence="2">The sequence shown here is derived from an EMBL/GenBank/DDBJ whole genome shotgun (WGS) entry which is preliminary data.</text>
</comment>
<feature type="domain" description="GTPase Der C-terminal KH-domain-like" evidence="1">
    <location>
        <begin position="4"/>
        <end position="48"/>
    </location>
</feature>
<dbReference type="Gene3D" id="3.30.300.20">
    <property type="match status" value="1"/>
</dbReference>
<reference evidence="2 3" key="1">
    <citation type="journal article" date="2018" name="Sci. Data">
        <title>The draft genome sequence of cork oak.</title>
        <authorList>
            <person name="Ramos A.M."/>
            <person name="Usie A."/>
            <person name="Barbosa P."/>
            <person name="Barros P.M."/>
            <person name="Capote T."/>
            <person name="Chaves I."/>
            <person name="Simoes F."/>
            <person name="Abreu I."/>
            <person name="Carrasquinho I."/>
            <person name="Faro C."/>
            <person name="Guimaraes J.B."/>
            <person name="Mendonca D."/>
            <person name="Nobrega F."/>
            <person name="Rodrigues L."/>
            <person name="Saibo N.J.M."/>
            <person name="Varela M.C."/>
            <person name="Egas C."/>
            <person name="Matos J."/>
            <person name="Miguel C.M."/>
            <person name="Oliveira M.M."/>
            <person name="Ricardo C.P."/>
            <person name="Goncalves S."/>
        </authorList>
    </citation>
    <scope>NUCLEOTIDE SEQUENCE [LARGE SCALE GENOMIC DNA]</scope>
    <source>
        <strain evidence="3">cv. HL8</strain>
    </source>
</reference>
<protein>
    <submittedName>
        <fullName evidence="2">Gtpase der</fullName>
    </submittedName>
</protein>
<evidence type="ECO:0000259" key="1">
    <source>
        <dbReference type="Pfam" id="PF14714"/>
    </source>
</evidence>
<organism evidence="2 3">
    <name type="scientific">Quercus suber</name>
    <name type="common">Cork oak</name>
    <dbReference type="NCBI Taxonomy" id="58331"/>
    <lineage>
        <taxon>Eukaryota</taxon>
        <taxon>Viridiplantae</taxon>
        <taxon>Streptophyta</taxon>
        <taxon>Embryophyta</taxon>
        <taxon>Tracheophyta</taxon>
        <taxon>Spermatophyta</taxon>
        <taxon>Magnoliopsida</taxon>
        <taxon>eudicotyledons</taxon>
        <taxon>Gunneridae</taxon>
        <taxon>Pentapetalae</taxon>
        <taxon>rosids</taxon>
        <taxon>fabids</taxon>
        <taxon>Fagales</taxon>
        <taxon>Fagaceae</taxon>
        <taxon>Quercus</taxon>
    </lineage>
</organism>
<dbReference type="SUPFAM" id="SSF82653">
    <property type="entry name" value="Probable GTPase Der, C-terminal domain"/>
    <property type="match status" value="1"/>
</dbReference>
<dbReference type="Proteomes" id="UP000237347">
    <property type="component" value="Unassembled WGS sequence"/>
</dbReference>
<proteinExistence type="predicted"/>
<dbReference type="InterPro" id="IPR015946">
    <property type="entry name" value="KH_dom-like_a/b"/>
</dbReference>
<keyword evidence="3" id="KW-1185">Reference proteome</keyword>
<dbReference type="InterPro" id="IPR032859">
    <property type="entry name" value="KH_dom-like"/>
</dbReference>